<dbReference type="PANTHER" id="PTHR43585:SF2">
    <property type="entry name" value="ATP-GRASP ENZYME FSQD"/>
    <property type="match status" value="1"/>
</dbReference>
<dbReference type="Proteomes" id="UP000591131">
    <property type="component" value="Unassembled WGS sequence"/>
</dbReference>
<gene>
    <name evidence="7" type="primary">CARNS1_5</name>
    <name evidence="7" type="ORF">FOL47_007816</name>
</gene>
<keyword evidence="3 4" id="KW-0067">ATP-binding</keyword>
<dbReference type="SUPFAM" id="SSF56059">
    <property type="entry name" value="Glutathione synthetase ATP-binding domain-like"/>
    <property type="match status" value="1"/>
</dbReference>
<dbReference type="PANTHER" id="PTHR43585">
    <property type="entry name" value="FUMIPYRROLE BIOSYNTHESIS PROTEIN C"/>
    <property type="match status" value="1"/>
</dbReference>
<dbReference type="InterPro" id="IPR041472">
    <property type="entry name" value="BL00235/CARNS1_N"/>
</dbReference>
<sequence length="570" mass="61894">MTLSFDEALEVATNRPNEGTWQSPLARPHQRSPSASDLDAICLEVIEDSGQLNLDLSTPFMADMFLGTSDLPEAMTADERRKVAANLTPTATFEMLKKIPPELLEHNSEEGQALRQQLLRGATIAIFCAGYKGKKFIYQRAAELGVKVVILDGSDSWAKEMVDEEIIAKFIPIDFNVDNDAVFHQALDAIKSLADDPQVGAVDGVCTFIELAVPMAARLTEALGLPGPSVKCVDIARDKHKTRDIMTDKGLPSIKNFLITDPSQLDQAAAHVGFPAVLKPIAGAASLGVQKVSDMDDFKRTYADLVHLMAGLRVKAGALERVTKVRTDSTLSEAMESEGVTAEHVIVLDMMLEEYLDGDEVDVDCLFCDGECRFCYVIDNGPTVEPYFAETWAALPSLLPEYKVDGLKKMAQDAVAAIGFTHGVFHVEGKFTSRGPRLIEVNARMGGGPTRLIHKHVSNVDLVVEQLLMTVGIPSRPPISPTGMYIAYAFVGAPKSGVVDSTQFLDKFRDIPGVVQLSPLVQDGESLVGPEEGMPSWIAEVVVSLDNGHKAKDLVQEISSDIAEECLSHM</sequence>
<feature type="region of interest" description="Disordered" evidence="5">
    <location>
        <begin position="14"/>
        <end position="33"/>
    </location>
</feature>
<dbReference type="InterPro" id="IPR052032">
    <property type="entry name" value="ATP-dep_AA_Ligase"/>
</dbReference>
<feature type="domain" description="ATP-grasp" evidence="6">
    <location>
        <begin position="243"/>
        <end position="471"/>
    </location>
</feature>
<name>A0A7J6LI35_PERCH</name>
<keyword evidence="1" id="KW-0436">Ligase</keyword>
<dbReference type="Gene3D" id="3.40.50.20">
    <property type="match status" value="1"/>
</dbReference>
<evidence type="ECO:0000313" key="8">
    <source>
        <dbReference type="Proteomes" id="UP000591131"/>
    </source>
</evidence>
<feature type="compositionally biased region" description="Polar residues" evidence="5">
    <location>
        <begin position="14"/>
        <end position="23"/>
    </location>
</feature>
<keyword evidence="2 4" id="KW-0547">Nucleotide-binding</keyword>
<accession>A0A7J6LI35</accession>
<dbReference type="InterPro" id="IPR011761">
    <property type="entry name" value="ATP-grasp"/>
</dbReference>
<dbReference type="Gene3D" id="3.30.470.20">
    <property type="entry name" value="ATP-grasp fold, B domain"/>
    <property type="match status" value="1"/>
</dbReference>
<dbReference type="PROSITE" id="PS50975">
    <property type="entry name" value="ATP_GRASP"/>
    <property type="match status" value="1"/>
</dbReference>
<evidence type="ECO:0000259" key="6">
    <source>
        <dbReference type="PROSITE" id="PS50975"/>
    </source>
</evidence>
<evidence type="ECO:0000256" key="2">
    <source>
        <dbReference type="ARBA" id="ARBA00022741"/>
    </source>
</evidence>
<evidence type="ECO:0000313" key="7">
    <source>
        <dbReference type="EMBL" id="KAF4658806.1"/>
    </source>
</evidence>
<protein>
    <submittedName>
        <fullName evidence="7">Carnosine synthase 1</fullName>
    </submittedName>
</protein>
<keyword evidence="8" id="KW-1185">Reference proteome</keyword>
<dbReference type="GO" id="GO:0046872">
    <property type="term" value="F:metal ion binding"/>
    <property type="evidence" value="ECO:0007669"/>
    <property type="project" value="InterPro"/>
</dbReference>
<evidence type="ECO:0000256" key="1">
    <source>
        <dbReference type="ARBA" id="ARBA00022598"/>
    </source>
</evidence>
<dbReference type="GO" id="GO:0005524">
    <property type="term" value="F:ATP binding"/>
    <property type="evidence" value="ECO:0007669"/>
    <property type="project" value="UniProtKB-UniRule"/>
</dbReference>
<dbReference type="EMBL" id="JAAPAO010000478">
    <property type="protein sequence ID" value="KAF4658806.1"/>
    <property type="molecule type" value="Genomic_DNA"/>
</dbReference>
<evidence type="ECO:0000256" key="5">
    <source>
        <dbReference type="SAM" id="MobiDB-lite"/>
    </source>
</evidence>
<dbReference type="GO" id="GO:0016874">
    <property type="term" value="F:ligase activity"/>
    <property type="evidence" value="ECO:0007669"/>
    <property type="project" value="UniProtKB-KW"/>
</dbReference>
<dbReference type="Pfam" id="PF18130">
    <property type="entry name" value="ATPgrasp_N"/>
    <property type="match status" value="1"/>
</dbReference>
<reference evidence="7 8" key="1">
    <citation type="submission" date="2020-04" db="EMBL/GenBank/DDBJ databases">
        <title>Perkinsus chesapeaki whole genome sequence.</title>
        <authorList>
            <person name="Bogema D.R."/>
        </authorList>
    </citation>
    <scope>NUCLEOTIDE SEQUENCE [LARGE SCALE GENOMIC DNA]</scope>
    <source>
        <strain evidence="7">ATCC PRA-425</strain>
    </source>
</reference>
<comment type="caution">
    <text evidence="7">The sequence shown here is derived from an EMBL/GenBank/DDBJ whole genome shotgun (WGS) entry which is preliminary data.</text>
</comment>
<dbReference type="Pfam" id="PF13535">
    <property type="entry name" value="ATP-grasp_4"/>
    <property type="match status" value="1"/>
</dbReference>
<dbReference type="OrthoDB" id="434648at2759"/>
<evidence type="ECO:0000256" key="3">
    <source>
        <dbReference type="ARBA" id="ARBA00022840"/>
    </source>
</evidence>
<proteinExistence type="predicted"/>
<evidence type="ECO:0000256" key="4">
    <source>
        <dbReference type="PROSITE-ProRule" id="PRU00409"/>
    </source>
</evidence>
<organism evidence="7 8">
    <name type="scientific">Perkinsus chesapeaki</name>
    <name type="common">Clam parasite</name>
    <name type="synonym">Perkinsus andrewsi</name>
    <dbReference type="NCBI Taxonomy" id="330153"/>
    <lineage>
        <taxon>Eukaryota</taxon>
        <taxon>Sar</taxon>
        <taxon>Alveolata</taxon>
        <taxon>Perkinsozoa</taxon>
        <taxon>Perkinsea</taxon>
        <taxon>Perkinsida</taxon>
        <taxon>Perkinsidae</taxon>
        <taxon>Perkinsus</taxon>
    </lineage>
</organism>
<dbReference type="AlphaFoldDB" id="A0A7J6LI35"/>